<feature type="repeat" description="ANK" evidence="2">
    <location>
        <begin position="65"/>
        <end position="97"/>
    </location>
</feature>
<feature type="region of interest" description="Disordered" evidence="4">
    <location>
        <begin position="401"/>
        <end position="439"/>
    </location>
</feature>
<dbReference type="InterPro" id="IPR002110">
    <property type="entry name" value="Ankyrin_rpt"/>
</dbReference>
<feature type="coiled-coil region" evidence="3">
    <location>
        <begin position="638"/>
        <end position="718"/>
    </location>
</feature>
<feature type="compositionally biased region" description="Basic and acidic residues" evidence="4">
    <location>
        <begin position="804"/>
        <end position="829"/>
    </location>
</feature>
<feature type="compositionally biased region" description="Basic and acidic residues" evidence="4">
    <location>
        <begin position="275"/>
        <end position="286"/>
    </location>
</feature>
<dbReference type="RefSeq" id="XP_008309337.1">
    <property type="nucleotide sequence ID" value="XM_008311115.3"/>
</dbReference>
<feature type="region of interest" description="Disordered" evidence="4">
    <location>
        <begin position="842"/>
        <end position="885"/>
    </location>
</feature>
<evidence type="ECO:0000313" key="7">
    <source>
        <dbReference type="Proteomes" id="UP000265120"/>
    </source>
</evidence>
<dbReference type="SUPFAM" id="SSF48403">
    <property type="entry name" value="Ankyrin repeat"/>
    <property type="match status" value="1"/>
</dbReference>
<dbReference type="GeneTree" id="ENSGT00940000163982"/>
<organism evidence="6 7">
    <name type="scientific">Cynoglossus semilaevis</name>
    <name type="common">Tongue sole</name>
    <dbReference type="NCBI Taxonomy" id="244447"/>
    <lineage>
        <taxon>Eukaryota</taxon>
        <taxon>Metazoa</taxon>
        <taxon>Chordata</taxon>
        <taxon>Craniata</taxon>
        <taxon>Vertebrata</taxon>
        <taxon>Euteleostomi</taxon>
        <taxon>Actinopterygii</taxon>
        <taxon>Neopterygii</taxon>
        <taxon>Teleostei</taxon>
        <taxon>Neoteleostei</taxon>
        <taxon>Acanthomorphata</taxon>
        <taxon>Carangaria</taxon>
        <taxon>Pleuronectiformes</taxon>
        <taxon>Pleuronectoidei</taxon>
        <taxon>Cynoglossidae</taxon>
        <taxon>Cynoglossinae</taxon>
        <taxon>Cynoglossus</taxon>
    </lineage>
</organism>
<dbReference type="Gene3D" id="1.25.40.20">
    <property type="entry name" value="Ankyrin repeat-containing domain"/>
    <property type="match status" value="2"/>
</dbReference>
<feature type="region of interest" description="Disordered" evidence="4">
    <location>
        <begin position="803"/>
        <end position="829"/>
    </location>
</feature>
<name>A0A3P8X2J2_CYNSE</name>
<dbReference type="PROSITE" id="PS50297">
    <property type="entry name" value="ANK_REP_REGION"/>
    <property type="match status" value="4"/>
</dbReference>
<feature type="compositionally biased region" description="Polar residues" evidence="4">
    <location>
        <begin position="313"/>
        <end position="329"/>
    </location>
</feature>
<dbReference type="InParanoid" id="A0A3P8X2J2"/>
<proteinExistence type="predicted"/>
<dbReference type="InterPro" id="IPR050657">
    <property type="entry name" value="Ankyrin_repeat_domain"/>
</dbReference>
<dbReference type="GeneID" id="103379536"/>
<reference evidence="6 7" key="1">
    <citation type="journal article" date="2014" name="Nat. Genet.">
        <title>Whole-genome sequence of a flatfish provides insights into ZW sex chromosome evolution and adaptation to a benthic lifestyle.</title>
        <authorList>
            <person name="Chen S."/>
            <person name="Zhang G."/>
            <person name="Shao C."/>
            <person name="Huang Q."/>
            <person name="Liu G."/>
            <person name="Zhang P."/>
            <person name="Song W."/>
            <person name="An N."/>
            <person name="Chalopin D."/>
            <person name="Volff J.N."/>
            <person name="Hong Y."/>
            <person name="Li Q."/>
            <person name="Sha Z."/>
            <person name="Zhou H."/>
            <person name="Xie M."/>
            <person name="Yu Q."/>
            <person name="Liu Y."/>
            <person name="Xiang H."/>
            <person name="Wang N."/>
            <person name="Wu K."/>
            <person name="Yang C."/>
            <person name="Zhou Q."/>
            <person name="Liao X."/>
            <person name="Yang L."/>
            <person name="Hu Q."/>
            <person name="Zhang J."/>
            <person name="Meng L."/>
            <person name="Jin L."/>
            <person name="Tian Y."/>
            <person name="Lian J."/>
            <person name="Yang J."/>
            <person name="Miao G."/>
            <person name="Liu S."/>
            <person name="Liang Z."/>
            <person name="Yan F."/>
            <person name="Li Y."/>
            <person name="Sun B."/>
            <person name="Zhang H."/>
            <person name="Zhang J."/>
            <person name="Zhu Y."/>
            <person name="Du M."/>
            <person name="Zhao Y."/>
            <person name="Schartl M."/>
            <person name="Tang Q."/>
            <person name="Wang J."/>
        </authorList>
    </citation>
    <scope>NUCLEOTIDE SEQUENCE</scope>
</reference>
<feature type="repeat" description="ANK" evidence="2">
    <location>
        <begin position="197"/>
        <end position="229"/>
    </location>
</feature>
<evidence type="ECO:0000256" key="2">
    <source>
        <dbReference type="PROSITE-ProRule" id="PRU00023"/>
    </source>
</evidence>
<evidence type="ECO:0000256" key="1">
    <source>
        <dbReference type="ARBA" id="ARBA00023054"/>
    </source>
</evidence>
<dbReference type="Pfam" id="PF12796">
    <property type="entry name" value="Ank_2"/>
    <property type="match status" value="2"/>
</dbReference>
<feature type="repeat" description="ANK" evidence="2">
    <location>
        <begin position="131"/>
        <end position="163"/>
    </location>
</feature>
<dbReference type="PANTHER" id="PTHR24147">
    <property type="entry name" value="ANKYRIN REPEAT DOMAIN 36-RELATED"/>
    <property type="match status" value="1"/>
</dbReference>
<dbReference type="InterPro" id="IPR039497">
    <property type="entry name" value="CC144C-like_CC_dom"/>
</dbReference>
<reference evidence="6" key="3">
    <citation type="submission" date="2025-09" db="UniProtKB">
        <authorList>
            <consortium name="Ensembl"/>
        </authorList>
    </citation>
    <scope>IDENTIFICATION</scope>
</reference>
<feature type="domain" description="CCDC144C-like coiled-coil" evidence="5">
    <location>
        <begin position="560"/>
        <end position="633"/>
    </location>
</feature>
<evidence type="ECO:0000313" key="6">
    <source>
        <dbReference type="Ensembl" id="ENSCSEP00000033062.1"/>
    </source>
</evidence>
<accession>A0A3P8X2J2</accession>
<protein>
    <submittedName>
        <fullName evidence="6">Ankyrin repeat domain-containing protein 20A2-like</fullName>
    </submittedName>
</protein>
<evidence type="ECO:0000256" key="4">
    <source>
        <dbReference type="SAM" id="MobiDB-lite"/>
    </source>
</evidence>
<dbReference type="PROSITE" id="PS50088">
    <property type="entry name" value="ANK_REPEAT"/>
    <property type="match status" value="5"/>
</dbReference>
<feature type="compositionally biased region" description="Polar residues" evidence="4">
    <location>
        <begin position="495"/>
        <end position="517"/>
    </location>
</feature>
<keyword evidence="7" id="KW-1185">Reference proteome</keyword>
<dbReference type="AlphaFoldDB" id="A0A3P8X2J2"/>
<feature type="repeat" description="ANK" evidence="2">
    <location>
        <begin position="164"/>
        <end position="196"/>
    </location>
</feature>
<dbReference type="OMA" id="WALAPVY"/>
<feature type="repeat" description="ANK" evidence="2">
    <location>
        <begin position="98"/>
        <end position="130"/>
    </location>
</feature>
<dbReference type="Ensembl" id="ENSCSET00000033486.1">
    <property type="protein sequence ID" value="ENSCSEP00000033062.1"/>
    <property type="gene ID" value="ENSCSEG00000021223.1"/>
</dbReference>
<dbReference type="PANTHER" id="PTHR24147:SF53">
    <property type="entry name" value="ANKYRIN REPEAT DOMAIN 26"/>
    <property type="match status" value="1"/>
</dbReference>
<evidence type="ECO:0000259" key="5">
    <source>
        <dbReference type="Pfam" id="PF14915"/>
    </source>
</evidence>
<sequence>MKKIFNLFNTNTHKCVSSYTSGLISHNEEPPEKDLKEFFKAASKGDLTKLKRLDIRTDVAQLNKQTSDAFHVACARGHAEVVHFLLERKAEVNVYDDRKRSALMKAVQGQHKQCVKILLEHGAEPDMPDVGGNTALHCAAKNPPISIAVLLLKHKADINIQNKKGFTPLTVAVRDNHIKMAETLLQQNADVNITDQDRKSPLMIAASKGQMHMLQLLMHFNADITLKDIKGWSAHDYASKNGFFRCLPLLSKLKDGQIKQYEDKPQLKRQHKIPVKKEEALKRWNEESDPEDTSQSETEECWNSSENDEEETPQNTNPPGLLRSSSNFVNKDKKLRGSENKVFVLNKYAKGDGTKNPFSLGSTNDQDGACDGRNNLVEVVDFSDWDSLSVDVKPEEKVIDSVSNNERKQKTELPVCSDAELSDWDSPSGTSPDDTDEVTGREADKALRVLNKHENEVEQRTDLGLGDVEKRLSSWDTLTTRNFKDNVKDKPRKSGTVSKNFSCQERNIKTQQPVATTKSRKESGQSHLPPRQKPSGKKQEGQTETLELEQFNVGHDHSLKVQVSALMFQLADMKTHLENERQSRETLEAQLVSTCARLVAAVKEAERCLAAQADAEKALVQEKEEHQVLRDSLVHAGNSESEERVKVLEKKNKDLTSAAAVLQARIFKLEEEKIETEADVKHLADLLPKHLRRICEGNNEKSRKLKQMKDVMEILKEEHCRFGVNLAKANCFMMDDQQSFTENLSLWHLDCEETDGRKKLDDLFQRFPMGDAAIEVNMSSCRDLEEEMTRLLELMEKANNVLGESKDPDTQTDGHSRCLKSPGDEVDRSRTIKELEEAVEELTRKKSRLSDAGLGEGKHQQRKKKKKSVVQGMEGSSDLRRRCDVSKAEGEDVVFPRNNRSVDSKSLTECGRGELTDKVERLSQKKMESAVSRCSQLEKANRELKSQLDTLKTFCCNKVQRERRNSEYEELYRNWQRENVPLQQNQREPYGFNEEKWTCQKIQYNLKQTDD</sequence>
<feature type="region of interest" description="Disordered" evidence="4">
    <location>
        <begin position="261"/>
        <end position="330"/>
    </location>
</feature>
<dbReference type="Pfam" id="PF00023">
    <property type="entry name" value="Ank"/>
    <property type="match status" value="1"/>
</dbReference>
<dbReference type="InterPro" id="IPR036770">
    <property type="entry name" value="Ankyrin_rpt-contain_sf"/>
</dbReference>
<dbReference type="Pfam" id="PF14915">
    <property type="entry name" value="CCDC144C"/>
    <property type="match status" value="1"/>
</dbReference>
<feature type="compositionally biased region" description="Acidic residues" evidence="4">
    <location>
        <begin position="287"/>
        <end position="312"/>
    </location>
</feature>
<dbReference type="Proteomes" id="UP000265120">
    <property type="component" value="Chromosome 6"/>
</dbReference>
<dbReference type="KEGG" id="csem:103379536"/>
<evidence type="ECO:0000256" key="3">
    <source>
        <dbReference type="SAM" id="Coils"/>
    </source>
</evidence>
<dbReference type="STRING" id="244447.ENSCSEP00000033062"/>
<feature type="compositionally biased region" description="Basic and acidic residues" evidence="4">
    <location>
        <begin position="401"/>
        <end position="411"/>
    </location>
</feature>
<keyword evidence="2" id="KW-0040">ANK repeat</keyword>
<dbReference type="OrthoDB" id="366390at2759"/>
<dbReference type="SMART" id="SM00248">
    <property type="entry name" value="ANK"/>
    <property type="match status" value="5"/>
</dbReference>
<keyword evidence="1 3" id="KW-0175">Coiled coil</keyword>
<feature type="region of interest" description="Disordered" evidence="4">
    <location>
        <begin position="485"/>
        <end position="542"/>
    </location>
</feature>
<reference evidence="6" key="2">
    <citation type="submission" date="2025-08" db="UniProtKB">
        <authorList>
            <consortium name="Ensembl"/>
        </authorList>
    </citation>
    <scope>IDENTIFICATION</scope>
</reference>
<feature type="coiled-coil region" evidence="3">
    <location>
        <begin position="927"/>
        <end position="978"/>
    </location>
</feature>